<name>A0ABM7BTJ6_9VIRU</name>
<dbReference type="Proteomes" id="UP000831216">
    <property type="component" value="Segment"/>
</dbReference>
<sequence>MNVENTHTPPGDERNVGGHGATGLAPSQGEPYPTRNGIYYFSFDDEKGVGKKLKVEVRDGDIVWETQAQRQKALDLLWAGGSVAQYNAMTRSLVRPRGILRPDVCGYSEHVDRPIRGTVVAKDREDQPSLEMRTWYARIKRADGLVRNLGRAEDRARRQSRAADRAEARKAVEEKLARVREERKREASIRGQSVAALAKKLDEFRGVVHPRLTLARKMAEQARLAAKRTRIAQSYAAFKERRAALERERAELAIRHAEEWKREGRAAYLEHLAAFGRKRYTRGTSIWKARAREAVKDVKHAARSTLVASFANSFAVLGSLASEEPAATAVAHAFGDGEDCSLVTADPAYSRSVVLDAYGTLVSGIYEAAKQEAREAVKENALYALAGAWSQRLPGQADRFELTAADPALAEIAGPNVPRLHGYEFAAIMRTPDELPGPWTLSTCPIGIRRKWFDSRFAGIGLKQWFGRHVEWRVKAWETSGDELIPALDAVWGPVTERDPEVIKADLVDAVRQAGLSGAKAFAWLAAQPAHRFATLTQRVCDVLADAWEALPEVPIQALRTVADLIAEFKLLTRKRPKPTWAPLIPVSGQEGRRRYAHRFQRLPTTGDLALGPRNYETIVEWYKVQMEAAVSAGCVPIPINEDFVTQINRSPYVDYHLEELKGHALFQDRHLTWTDRSIEADRAALAEVTGRYFVRNEHKLPERKIAEFVKAKYWQHPELYAHADIASPGEILHRLNKKSSPGWPFMDKAFSKRKLIRNGQWDTIMFLADRALASDEHIRDVFQVKPKSLVSSKLRTISASGLVGLVNSERFSISTKKRHDPYGAEGVAGLPLNGWGLNFLYKRAANRQYHVKLDARAYDSTASAVLDVPRRLRKLGFDWHPDREAIHRLIDAVYDSLEDTYLVDVIDDGSGKPAVYEKNTGIATGHGSVTFDNSESEPASWIIPLSIKSGWSIEYIMTNFDEENMGDDNWKHHDIPEGTVTPTGWVFSWDNLCVAIEEMTGIHYIVEGKNTSVAGIDFLSKIGLEWTDAKRAECLAAGVNPDDFLFAVHHNMQSWRARYVGLKQDGFHVAQYRRPTDRCAAQLQKIKGMASLLAHEREMYDFLVEDREYYLNKLERYNPAAARQLRGRKDLLMPSYNRVIREWYSEPKKDARRHNQTRRQARLDAINWNFYAADRALRRARHAVGRIDPERYDVPDPIHEILPPDAFDPTGEVETFAYYAWINETWKTSDPDFLPRPTLSELTVVLRESPFFGQTSATWFMTYVEPRLHAELLAHPEPKTRVRHLAGKHRMRMALGSAIYTALTIGFYNTPAGMLSFAPILFDIYRNGVRRLFSYLSYAYWLDQGRASIEISNMVPKDLYAPFKAWALKFLHMIPQSTPMPDYQRVPGLKNLSLAPVYEAIATAVNLGQGIAIPRRDGESSGFNEREQTVDPWVAVTQQVLEKLYAQKGQLAVALSSPTGTGKTTRFSRQLLQGVHWIPGSIMPVSFQRVIILVPTRTLVAETRIVVNGVDIVKRVTRQDEAFRIPAGVVVMTYGLYRAHFAQAQRYSVGSIVLLDEFALGEPDMLWVSESLRRVGIPRVVMSATPDFSFTTERFEMVRSRIPPRFNVTKVEVADSNCLDIAVGLLCSRVARDAGVCEKILIVHPSIAEGEYIRNSLLHLLPRIQILHPAFKVGLMNSKARAVPDTQVIVASSIARIGLTIPGVTCVIDSDLVRGQHWGTLATVDQDVDASIQLAGRTGRTCDGWYFRCSQKAFGPRMVQTPSALDYLEHRELYDSTATWKPVCAFIPWTRQDGFRALRHPYLAVDEAAVAPEHDEQLGWFLSLVCQQPNNVGWDERLRVASDQWALAQCNAPAEEVQHLAKLRDRLTASASVLEQYVAKGLIVMRHADGQVFRGLPWFYEGAIRESCEVKPMPRNQYQRGFTDHIPALEKAIRSARVPVAVAPQAESPVPSRNPTETANGRLLAAQLYPPIGVKLPRTTEEEAEEDAVRRALALKFAPKSQRALVVAKKSASFAYNLLFHADLSPVRKALSGGARGK</sequence>
<dbReference type="SMART" id="SM00487">
    <property type="entry name" value="DEXDc"/>
    <property type="match status" value="1"/>
</dbReference>
<keyword evidence="5" id="KW-0548">Nucleotidyltransferase</keyword>
<evidence type="ECO:0000256" key="9">
    <source>
        <dbReference type="ARBA" id="ARBA00022840"/>
    </source>
</evidence>
<dbReference type="SMART" id="SM00490">
    <property type="entry name" value="HELICc"/>
    <property type="match status" value="1"/>
</dbReference>
<proteinExistence type="predicted"/>
<evidence type="ECO:0000256" key="10">
    <source>
        <dbReference type="SAM" id="Coils"/>
    </source>
</evidence>
<feature type="region of interest" description="Disordered" evidence="11">
    <location>
        <begin position="1"/>
        <end position="30"/>
    </location>
</feature>
<dbReference type="InterPro" id="IPR043502">
    <property type="entry name" value="DNA/RNA_pol_sf"/>
</dbReference>
<evidence type="ECO:0000256" key="1">
    <source>
        <dbReference type="ARBA" id="ARBA00004328"/>
    </source>
</evidence>
<accession>A0ABM7BTJ6</accession>
<evidence type="ECO:0000313" key="14">
    <source>
        <dbReference type="Proteomes" id="UP000831216"/>
    </source>
</evidence>
<dbReference type="Gene3D" id="3.40.50.300">
    <property type="entry name" value="P-loop containing nucleotide triphosphate hydrolases"/>
    <property type="match status" value="2"/>
</dbReference>
<evidence type="ECO:0000256" key="6">
    <source>
        <dbReference type="ARBA" id="ARBA00022741"/>
    </source>
</evidence>
<dbReference type="InterPro" id="IPR011545">
    <property type="entry name" value="DEAD/DEAH_box_helicase_dom"/>
</dbReference>
<dbReference type="RefSeq" id="YP_010799389.1">
    <property type="nucleotide sequence ID" value="NC_076645.1"/>
</dbReference>
<dbReference type="PANTHER" id="PTHR18934">
    <property type="entry name" value="ATP-DEPENDENT RNA HELICASE"/>
    <property type="match status" value="1"/>
</dbReference>
<evidence type="ECO:0000256" key="11">
    <source>
        <dbReference type="SAM" id="MobiDB-lite"/>
    </source>
</evidence>
<evidence type="ECO:0000313" key="13">
    <source>
        <dbReference type="EMBL" id="AZF86111.1"/>
    </source>
</evidence>
<dbReference type="SUPFAM" id="SSF52540">
    <property type="entry name" value="P-loop containing nucleoside triphosphate hydrolases"/>
    <property type="match status" value="1"/>
</dbReference>
<keyword evidence="8" id="KW-0347">Helicase</keyword>
<dbReference type="Pfam" id="PF00270">
    <property type="entry name" value="DEAD"/>
    <property type="match status" value="1"/>
</dbReference>
<evidence type="ECO:0000256" key="5">
    <source>
        <dbReference type="ARBA" id="ARBA00022695"/>
    </source>
</evidence>
<comment type="subcellular location">
    <subcellularLocation>
        <location evidence="2">Host cell</location>
    </subcellularLocation>
    <subcellularLocation>
        <location evidence="1">Virion</location>
    </subcellularLocation>
</comment>
<evidence type="ECO:0000256" key="4">
    <source>
        <dbReference type="ARBA" id="ARBA00022679"/>
    </source>
</evidence>
<keyword evidence="4" id="KW-0808">Transferase</keyword>
<evidence type="ECO:0000256" key="8">
    <source>
        <dbReference type="ARBA" id="ARBA00022806"/>
    </source>
</evidence>
<evidence type="ECO:0000259" key="12">
    <source>
        <dbReference type="PROSITE" id="PS51192"/>
    </source>
</evidence>
<keyword evidence="7" id="KW-0378">Hydrolase</keyword>
<reference evidence="13 14" key="1">
    <citation type="submission" date="2018-08" db="EMBL/GenBank/DDBJ databases">
        <authorList>
            <person name="Zhong J."/>
            <person name="Zhu J.Z."/>
        </authorList>
    </citation>
    <scope>NUCLEOTIDE SEQUENCE [LARGE SCALE GENOMIC DNA]</scope>
    <source>
        <strain evidence="13 14">BLH-1-1</strain>
    </source>
</reference>
<feature type="coiled-coil region" evidence="10">
    <location>
        <begin position="149"/>
        <end position="185"/>
    </location>
</feature>
<keyword evidence="9" id="KW-0067">ATP-binding</keyword>
<keyword evidence="10" id="KW-0175">Coiled coil</keyword>
<evidence type="ECO:0000256" key="7">
    <source>
        <dbReference type="ARBA" id="ARBA00022801"/>
    </source>
</evidence>
<dbReference type="GeneID" id="80537771"/>
<dbReference type="PANTHER" id="PTHR18934:SF99">
    <property type="entry name" value="ATP-DEPENDENT RNA HELICASE DHX37-RELATED"/>
    <property type="match status" value="1"/>
</dbReference>
<dbReference type="InterPro" id="IPR014001">
    <property type="entry name" value="Helicase_ATP-bd"/>
</dbReference>
<dbReference type="SUPFAM" id="SSF56672">
    <property type="entry name" value="DNA/RNA polymerases"/>
    <property type="match status" value="1"/>
</dbReference>
<organism evidence="13 14">
    <name type="scientific">Sclerotinia sclerotiorum hypovirus 6</name>
    <dbReference type="NCBI Taxonomy" id="2490812"/>
    <lineage>
        <taxon>Viruses</taxon>
        <taxon>Riboviria</taxon>
        <taxon>Orthornavirae</taxon>
        <taxon>Pisuviricota</taxon>
        <taxon>Duplopiviricetes</taxon>
        <taxon>Durnavirales</taxon>
        <taxon>Hypoviridae</taxon>
        <taxon>Zetahypovirus</taxon>
        <taxon>Zetahypovirus sclerotiniae</taxon>
    </lineage>
</organism>
<feature type="domain" description="Helicase ATP-binding" evidence="12">
    <location>
        <begin position="1445"/>
        <end position="1605"/>
    </location>
</feature>
<dbReference type="PROSITE" id="PS51192">
    <property type="entry name" value="HELICASE_ATP_BIND_1"/>
    <property type="match status" value="1"/>
</dbReference>
<evidence type="ECO:0000256" key="2">
    <source>
        <dbReference type="ARBA" id="ARBA00004340"/>
    </source>
</evidence>
<dbReference type="InterPro" id="IPR001650">
    <property type="entry name" value="Helicase_C-like"/>
</dbReference>
<dbReference type="Pfam" id="PF00271">
    <property type="entry name" value="Helicase_C"/>
    <property type="match status" value="1"/>
</dbReference>
<protein>
    <submittedName>
        <fullName evidence="13">Polyprotein</fullName>
    </submittedName>
</protein>
<keyword evidence="3" id="KW-0696">RNA-directed RNA polymerase</keyword>
<dbReference type="InterPro" id="IPR027417">
    <property type="entry name" value="P-loop_NTPase"/>
</dbReference>
<keyword evidence="14" id="KW-1185">Reference proteome</keyword>
<dbReference type="EMBL" id="MH766501">
    <property type="protein sequence ID" value="AZF86111.1"/>
    <property type="molecule type" value="Genomic_RNA"/>
</dbReference>
<keyword evidence="6" id="KW-0547">Nucleotide-binding</keyword>
<evidence type="ECO:0000256" key="3">
    <source>
        <dbReference type="ARBA" id="ARBA00022484"/>
    </source>
</evidence>